<accession>A0A1M5FF64</accession>
<evidence type="ECO:0000256" key="2">
    <source>
        <dbReference type="ARBA" id="ARBA00023125"/>
    </source>
</evidence>
<feature type="DNA-binding region" description="H-T-H motif" evidence="4">
    <location>
        <begin position="39"/>
        <end position="58"/>
    </location>
</feature>
<dbReference type="GO" id="GO:0000976">
    <property type="term" value="F:transcription cis-regulatory region binding"/>
    <property type="evidence" value="ECO:0007669"/>
    <property type="project" value="TreeGrafter"/>
</dbReference>
<dbReference type="InterPro" id="IPR050109">
    <property type="entry name" value="HTH-type_TetR-like_transc_reg"/>
</dbReference>
<name>A0A1M5FF64_STRHI</name>
<dbReference type="Pfam" id="PF00440">
    <property type="entry name" value="TetR_N"/>
    <property type="match status" value="1"/>
</dbReference>
<dbReference type="SUPFAM" id="SSF46689">
    <property type="entry name" value="Homeodomain-like"/>
    <property type="match status" value="1"/>
</dbReference>
<dbReference type="GO" id="GO:0003700">
    <property type="term" value="F:DNA-binding transcription factor activity"/>
    <property type="evidence" value="ECO:0007669"/>
    <property type="project" value="TreeGrafter"/>
</dbReference>
<evidence type="ECO:0000259" key="5">
    <source>
        <dbReference type="PROSITE" id="PS50977"/>
    </source>
</evidence>
<sequence length="204" mass="22304">MVTPVANTRSGRPRDERIDSAVRAATVDLLNEVGYAALTLEAVAVRAGTSKPALRRRWRGRQHLVVDALAATVGTSPTPDTGCTHCDLIAGIQTLTEAFTTKIGRRVLPALVADLADDPELAETFLNRYFHPRRATTAEALRRGIERGDLSPDTDIDLLLDMLASTTYYRVLFGHLPVTEGLAKQVVETILAGVATPHWRNHHH</sequence>
<keyword evidence="3" id="KW-0804">Transcription</keyword>
<organism evidence="6 7">
    <name type="scientific">Streptoalloteichus hindustanus</name>
    <dbReference type="NCBI Taxonomy" id="2017"/>
    <lineage>
        <taxon>Bacteria</taxon>
        <taxon>Bacillati</taxon>
        <taxon>Actinomycetota</taxon>
        <taxon>Actinomycetes</taxon>
        <taxon>Pseudonocardiales</taxon>
        <taxon>Pseudonocardiaceae</taxon>
        <taxon>Streptoalloteichus</taxon>
    </lineage>
</organism>
<dbReference type="PANTHER" id="PTHR30055:SF148">
    <property type="entry name" value="TETR-FAMILY TRANSCRIPTIONAL REGULATOR"/>
    <property type="match status" value="1"/>
</dbReference>
<keyword evidence="2 4" id="KW-0238">DNA-binding</keyword>
<dbReference type="EMBL" id="FQVN01000005">
    <property type="protein sequence ID" value="SHF90163.1"/>
    <property type="molecule type" value="Genomic_DNA"/>
</dbReference>
<dbReference type="InterPro" id="IPR009057">
    <property type="entry name" value="Homeodomain-like_sf"/>
</dbReference>
<evidence type="ECO:0000256" key="3">
    <source>
        <dbReference type="ARBA" id="ARBA00023163"/>
    </source>
</evidence>
<evidence type="ECO:0000256" key="1">
    <source>
        <dbReference type="ARBA" id="ARBA00023015"/>
    </source>
</evidence>
<evidence type="ECO:0000256" key="4">
    <source>
        <dbReference type="PROSITE-ProRule" id="PRU00335"/>
    </source>
</evidence>
<dbReference type="InterPro" id="IPR011075">
    <property type="entry name" value="TetR_C"/>
</dbReference>
<dbReference type="AlphaFoldDB" id="A0A1M5FF64"/>
<dbReference type="Proteomes" id="UP000184501">
    <property type="component" value="Unassembled WGS sequence"/>
</dbReference>
<dbReference type="Pfam" id="PF16859">
    <property type="entry name" value="TetR_C_11"/>
    <property type="match status" value="1"/>
</dbReference>
<protein>
    <submittedName>
        <fullName evidence="6">Transcriptional regulator, TetR family</fullName>
    </submittedName>
</protein>
<dbReference type="InterPro" id="IPR001647">
    <property type="entry name" value="HTH_TetR"/>
</dbReference>
<dbReference type="Gene3D" id="1.10.357.10">
    <property type="entry name" value="Tetracycline Repressor, domain 2"/>
    <property type="match status" value="1"/>
</dbReference>
<keyword evidence="7" id="KW-1185">Reference proteome</keyword>
<dbReference type="PROSITE" id="PS50977">
    <property type="entry name" value="HTH_TETR_2"/>
    <property type="match status" value="1"/>
</dbReference>
<reference evidence="6 7" key="1">
    <citation type="submission" date="2016-11" db="EMBL/GenBank/DDBJ databases">
        <authorList>
            <person name="Jaros S."/>
            <person name="Januszkiewicz K."/>
            <person name="Wedrychowicz H."/>
        </authorList>
    </citation>
    <scope>NUCLEOTIDE SEQUENCE [LARGE SCALE GENOMIC DNA]</scope>
    <source>
        <strain evidence="6 7">DSM 44523</strain>
    </source>
</reference>
<dbReference type="InterPro" id="IPR036271">
    <property type="entry name" value="Tet_transcr_reg_TetR-rel_C_sf"/>
</dbReference>
<evidence type="ECO:0000313" key="7">
    <source>
        <dbReference type="Proteomes" id="UP000184501"/>
    </source>
</evidence>
<dbReference type="PANTHER" id="PTHR30055">
    <property type="entry name" value="HTH-TYPE TRANSCRIPTIONAL REGULATOR RUTR"/>
    <property type="match status" value="1"/>
</dbReference>
<gene>
    <name evidence="6" type="ORF">SAMN05444320_105414</name>
</gene>
<dbReference type="Gene3D" id="1.10.10.60">
    <property type="entry name" value="Homeodomain-like"/>
    <property type="match status" value="1"/>
</dbReference>
<evidence type="ECO:0000313" key="6">
    <source>
        <dbReference type="EMBL" id="SHF90163.1"/>
    </source>
</evidence>
<keyword evidence="1" id="KW-0805">Transcription regulation</keyword>
<feature type="domain" description="HTH tetR-type" evidence="5">
    <location>
        <begin position="16"/>
        <end position="76"/>
    </location>
</feature>
<proteinExistence type="predicted"/>
<dbReference type="SUPFAM" id="SSF48498">
    <property type="entry name" value="Tetracyclin repressor-like, C-terminal domain"/>
    <property type="match status" value="1"/>
</dbReference>